<feature type="binding site" evidence="6">
    <location>
        <position position="106"/>
    </location>
    <ligand>
        <name>Zn(2+)</name>
        <dbReference type="ChEBI" id="CHEBI:29105"/>
    </ligand>
</feature>
<evidence type="ECO:0000256" key="6">
    <source>
        <dbReference type="PIRSR" id="PIRSR604254-1"/>
    </source>
</evidence>
<feature type="transmembrane region" description="Helical" evidence="7">
    <location>
        <begin position="149"/>
        <end position="170"/>
    </location>
</feature>
<evidence type="ECO:0000313" key="8">
    <source>
        <dbReference type="EMBL" id="KAJ8902146.1"/>
    </source>
</evidence>
<comment type="caution">
    <text evidence="8">The sequence shown here is derived from an EMBL/GenBank/DDBJ whole genome shotgun (WGS) entry which is preliminary data.</text>
</comment>
<comment type="subcellular location">
    <subcellularLocation>
        <location evidence="1">Membrane</location>
        <topology evidence="1">Multi-pass membrane protein</topology>
    </subcellularLocation>
</comment>
<accession>A0AAV8UL03</accession>
<dbReference type="GO" id="GO:0016020">
    <property type="term" value="C:membrane"/>
    <property type="evidence" value="ECO:0007669"/>
    <property type="project" value="UniProtKB-SubCell"/>
</dbReference>
<keyword evidence="4 7" id="KW-1133">Transmembrane helix</keyword>
<evidence type="ECO:0000313" key="9">
    <source>
        <dbReference type="Proteomes" id="UP001157974"/>
    </source>
</evidence>
<keyword evidence="3 7" id="KW-0812">Transmembrane</keyword>
<dbReference type="PANTHER" id="PTHR20855">
    <property type="entry name" value="ADIPOR/PROGESTIN RECEPTOR-RELATED"/>
    <property type="match status" value="1"/>
</dbReference>
<dbReference type="EMBL" id="JAMWBK010000009">
    <property type="protein sequence ID" value="KAJ8902146.1"/>
    <property type="molecule type" value="Genomic_DNA"/>
</dbReference>
<dbReference type="Proteomes" id="UP001157974">
    <property type="component" value="Unassembled WGS sequence"/>
</dbReference>
<keyword evidence="6" id="KW-0862">Zinc</keyword>
<evidence type="ECO:0000256" key="1">
    <source>
        <dbReference type="ARBA" id="ARBA00004141"/>
    </source>
</evidence>
<gene>
    <name evidence="8" type="ORF">NDN08_006554</name>
</gene>
<dbReference type="PANTHER" id="PTHR20855:SF52">
    <property type="entry name" value="ADIPONECTIN RECEPTOR PROTEIN"/>
    <property type="match status" value="1"/>
</dbReference>
<feature type="binding site" evidence="6">
    <location>
        <position position="254"/>
    </location>
    <ligand>
        <name>Zn(2+)</name>
        <dbReference type="ChEBI" id="CHEBI:29105"/>
    </ligand>
</feature>
<keyword evidence="6" id="KW-0479">Metal-binding</keyword>
<evidence type="ECO:0000256" key="5">
    <source>
        <dbReference type="ARBA" id="ARBA00023136"/>
    </source>
</evidence>
<feature type="transmembrane region" description="Helical" evidence="7">
    <location>
        <begin position="126"/>
        <end position="143"/>
    </location>
</feature>
<dbReference type="AlphaFoldDB" id="A0AAV8UL03"/>
<feature type="transmembrane region" description="Helical" evidence="7">
    <location>
        <begin position="211"/>
        <end position="232"/>
    </location>
</feature>
<keyword evidence="9" id="KW-1185">Reference proteome</keyword>
<feature type="transmembrane region" description="Helical" evidence="7">
    <location>
        <begin position="53"/>
        <end position="74"/>
    </location>
</feature>
<dbReference type="GO" id="GO:0038023">
    <property type="term" value="F:signaling receptor activity"/>
    <property type="evidence" value="ECO:0007669"/>
    <property type="project" value="TreeGrafter"/>
</dbReference>
<dbReference type="GO" id="GO:0046872">
    <property type="term" value="F:metal ion binding"/>
    <property type="evidence" value="ECO:0007669"/>
    <property type="project" value="UniProtKB-KW"/>
</dbReference>
<protein>
    <submittedName>
        <fullName evidence="8">Uncharacterized protein</fullName>
    </submittedName>
</protein>
<keyword evidence="5 7" id="KW-0472">Membrane</keyword>
<evidence type="ECO:0000256" key="2">
    <source>
        <dbReference type="ARBA" id="ARBA00007018"/>
    </source>
</evidence>
<organism evidence="8 9">
    <name type="scientific">Rhodosorus marinus</name>
    <dbReference type="NCBI Taxonomy" id="101924"/>
    <lineage>
        <taxon>Eukaryota</taxon>
        <taxon>Rhodophyta</taxon>
        <taxon>Stylonematophyceae</taxon>
        <taxon>Stylonematales</taxon>
        <taxon>Stylonemataceae</taxon>
        <taxon>Rhodosorus</taxon>
    </lineage>
</organism>
<reference evidence="8 9" key="1">
    <citation type="journal article" date="2023" name="Nat. Commun.">
        <title>Origin of minicircular mitochondrial genomes in red algae.</title>
        <authorList>
            <person name="Lee Y."/>
            <person name="Cho C.H."/>
            <person name="Lee Y.M."/>
            <person name="Park S.I."/>
            <person name="Yang J.H."/>
            <person name="West J.A."/>
            <person name="Bhattacharya D."/>
            <person name="Yoon H.S."/>
        </authorList>
    </citation>
    <scope>NUCLEOTIDE SEQUENCE [LARGE SCALE GENOMIC DNA]</scope>
    <source>
        <strain evidence="8 9">CCMP1338</strain>
        <tissue evidence="8">Whole cell</tissue>
    </source>
</reference>
<dbReference type="InterPro" id="IPR004254">
    <property type="entry name" value="AdipoR/HlyIII-related"/>
</dbReference>
<sequence length="276" mass="31559">MTFTDVDSNRKLVGHEAVPKWARIPFIVRGYREIGTSFGGCVKSAFKIHNETVNFWSHFLPFVLLLLYTPYVLFVLAKEAAVFDKVLIFAYLMAGANCLASSSCYHLFGCHGHKSFLILGRTDFKGIILLICASYMPALNAFFKSMPFWRIFYLTLTVVVTIKGIILVEVFARRDWAIAKDAMFVFDAAWGLIPVIHFICKSDFPREVIFFAVQKIATMYGLYLLGFILYVSRIPERFIPGKLDHFGHSHQLWHGCVNLALINWLHSNLQFLELVV</sequence>
<evidence type="ECO:0000256" key="4">
    <source>
        <dbReference type="ARBA" id="ARBA00022989"/>
    </source>
</evidence>
<evidence type="ECO:0000256" key="7">
    <source>
        <dbReference type="SAM" id="Phobius"/>
    </source>
</evidence>
<feature type="binding site" evidence="6">
    <location>
        <position position="250"/>
    </location>
    <ligand>
        <name>Zn(2+)</name>
        <dbReference type="ChEBI" id="CHEBI:29105"/>
    </ligand>
</feature>
<feature type="transmembrane region" description="Helical" evidence="7">
    <location>
        <begin position="182"/>
        <end position="199"/>
    </location>
</feature>
<feature type="transmembrane region" description="Helical" evidence="7">
    <location>
        <begin position="86"/>
        <end position="105"/>
    </location>
</feature>
<name>A0AAV8UL03_9RHOD</name>
<dbReference type="Pfam" id="PF03006">
    <property type="entry name" value="HlyIII"/>
    <property type="match status" value="1"/>
</dbReference>
<comment type="similarity">
    <text evidence="2">Belongs to the ADIPOR family.</text>
</comment>
<evidence type="ECO:0000256" key="3">
    <source>
        <dbReference type="ARBA" id="ARBA00022692"/>
    </source>
</evidence>
<proteinExistence type="inferred from homology"/>